<dbReference type="PRINTS" id="PR00455">
    <property type="entry name" value="HTHTETR"/>
</dbReference>
<dbReference type="Pfam" id="PF00440">
    <property type="entry name" value="TetR_N"/>
    <property type="match status" value="1"/>
</dbReference>
<dbReference type="PROSITE" id="PS50977">
    <property type="entry name" value="HTH_TETR_2"/>
    <property type="match status" value="1"/>
</dbReference>
<dbReference type="RefSeq" id="WP_090668824.1">
    <property type="nucleotide sequence ID" value="NZ_FMTT01000007.1"/>
</dbReference>
<dbReference type="EMBL" id="FMTT01000007">
    <property type="protein sequence ID" value="SCW43706.1"/>
    <property type="molecule type" value="Genomic_DNA"/>
</dbReference>
<accession>A0A1G4QGJ4</accession>
<dbReference type="Pfam" id="PF16925">
    <property type="entry name" value="TetR_C_13"/>
    <property type="match status" value="1"/>
</dbReference>
<evidence type="ECO:0000256" key="3">
    <source>
        <dbReference type="ARBA" id="ARBA00023163"/>
    </source>
</evidence>
<keyword evidence="2 4" id="KW-0238">DNA-binding</keyword>
<evidence type="ECO:0000313" key="6">
    <source>
        <dbReference type="EMBL" id="SCW43706.1"/>
    </source>
</evidence>
<dbReference type="InterPro" id="IPR036271">
    <property type="entry name" value="Tet_transcr_reg_TetR-rel_C_sf"/>
</dbReference>
<dbReference type="Proteomes" id="UP000198601">
    <property type="component" value="Unassembled WGS sequence"/>
</dbReference>
<organism evidence="6 7">
    <name type="scientific">Paenibacillus tianmuensis</name>
    <dbReference type="NCBI Taxonomy" id="624147"/>
    <lineage>
        <taxon>Bacteria</taxon>
        <taxon>Bacillati</taxon>
        <taxon>Bacillota</taxon>
        <taxon>Bacilli</taxon>
        <taxon>Bacillales</taxon>
        <taxon>Paenibacillaceae</taxon>
        <taxon>Paenibacillus</taxon>
    </lineage>
</organism>
<evidence type="ECO:0000256" key="1">
    <source>
        <dbReference type="ARBA" id="ARBA00023015"/>
    </source>
</evidence>
<dbReference type="Gene3D" id="1.10.357.10">
    <property type="entry name" value="Tetracycline Repressor, domain 2"/>
    <property type="match status" value="1"/>
</dbReference>
<reference evidence="7" key="1">
    <citation type="submission" date="2016-10" db="EMBL/GenBank/DDBJ databases">
        <authorList>
            <person name="Varghese N."/>
            <person name="Submissions S."/>
        </authorList>
    </citation>
    <scope>NUCLEOTIDE SEQUENCE [LARGE SCALE GENOMIC DNA]</scope>
    <source>
        <strain evidence="7">CGMCC 1.8946</strain>
    </source>
</reference>
<dbReference type="InterPro" id="IPR009057">
    <property type="entry name" value="Homeodomain-like_sf"/>
</dbReference>
<evidence type="ECO:0000313" key="7">
    <source>
        <dbReference type="Proteomes" id="UP000198601"/>
    </source>
</evidence>
<dbReference type="InterPro" id="IPR001647">
    <property type="entry name" value="HTH_TetR"/>
</dbReference>
<dbReference type="PANTHER" id="PTHR47506">
    <property type="entry name" value="TRANSCRIPTIONAL REGULATORY PROTEIN"/>
    <property type="match status" value="1"/>
</dbReference>
<protein>
    <submittedName>
        <fullName evidence="6">Transcriptional regulator, TetR family</fullName>
    </submittedName>
</protein>
<keyword evidence="7" id="KW-1185">Reference proteome</keyword>
<dbReference type="GO" id="GO:0003677">
    <property type="term" value="F:DNA binding"/>
    <property type="evidence" value="ECO:0007669"/>
    <property type="project" value="UniProtKB-UniRule"/>
</dbReference>
<evidence type="ECO:0000259" key="5">
    <source>
        <dbReference type="PROSITE" id="PS50977"/>
    </source>
</evidence>
<evidence type="ECO:0000256" key="4">
    <source>
        <dbReference type="PROSITE-ProRule" id="PRU00335"/>
    </source>
</evidence>
<dbReference type="OrthoDB" id="9814200at2"/>
<keyword evidence="3" id="KW-0804">Transcription</keyword>
<keyword evidence="1" id="KW-0805">Transcription regulation</keyword>
<sequence length="203" mass="22445">MRKGEQTKAHIIKKSALLFNQKGYSGSTIQDIMDATGLTKGGIYRNFSNKDEIAFAAFEYARKVLWEHFSAAMQGSETATAKIVAMCGVYRDAVHHPPLQGGCPFLNTAVESDLSYPSMREHALTAYNGMLSFLQSILQQGIADGEFRADMDTESVASFVFSSIEGGIMASRLTRDNKHVGYAMKHIEQLLGTYKRASENKTR</sequence>
<gene>
    <name evidence="6" type="ORF">SAMN04487970_100723</name>
</gene>
<evidence type="ECO:0000256" key="2">
    <source>
        <dbReference type="ARBA" id="ARBA00023125"/>
    </source>
</evidence>
<feature type="domain" description="HTH tetR-type" evidence="5">
    <location>
        <begin position="5"/>
        <end position="65"/>
    </location>
</feature>
<dbReference type="AlphaFoldDB" id="A0A1G4QGJ4"/>
<dbReference type="STRING" id="624147.SAMN04487970_100723"/>
<dbReference type="InterPro" id="IPR011075">
    <property type="entry name" value="TetR_C"/>
</dbReference>
<dbReference type="PANTHER" id="PTHR47506:SF3">
    <property type="entry name" value="HTH-TYPE TRANSCRIPTIONAL REGULATOR LMRA"/>
    <property type="match status" value="1"/>
</dbReference>
<proteinExistence type="predicted"/>
<feature type="DNA-binding region" description="H-T-H motif" evidence="4">
    <location>
        <begin position="28"/>
        <end position="47"/>
    </location>
</feature>
<dbReference type="SUPFAM" id="SSF46689">
    <property type="entry name" value="Homeodomain-like"/>
    <property type="match status" value="1"/>
</dbReference>
<dbReference type="SUPFAM" id="SSF48498">
    <property type="entry name" value="Tetracyclin repressor-like, C-terminal domain"/>
    <property type="match status" value="1"/>
</dbReference>
<name>A0A1G4QGJ4_9BACL</name>